<evidence type="ECO:0000256" key="4">
    <source>
        <dbReference type="PIRSR" id="PIRSR606118-50"/>
    </source>
</evidence>
<dbReference type="SMART" id="SM00857">
    <property type="entry name" value="Resolvase"/>
    <property type="match status" value="1"/>
</dbReference>
<evidence type="ECO:0000256" key="5">
    <source>
        <dbReference type="PROSITE-ProRule" id="PRU10137"/>
    </source>
</evidence>
<feature type="active site" description="O-(5'-phospho-DNA)-serine intermediate" evidence="4 5">
    <location>
        <position position="9"/>
    </location>
</feature>
<dbReference type="EMBL" id="AP035768">
    <property type="protein sequence ID" value="BFO18173.1"/>
    <property type="molecule type" value="Genomic_DNA"/>
</dbReference>
<proteinExistence type="predicted"/>
<dbReference type="PANTHER" id="PTHR30461">
    <property type="entry name" value="DNA-INVERTASE FROM LAMBDOID PROPHAGE"/>
    <property type="match status" value="1"/>
</dbReference>
<keyword evidence="2" id="KW-0238">DNA-binding</keyword>
<dbReference type="GO" id="GO:0015074">
    <property type="term" value="P:DNA integration"/>
    <property type="evidence" value="ECO:0007669"/>
    <property type="project" value="UniProtKB-KW"/>
</dbReference>
<reference evidence="8" key="2">
    <citation type="submission" date="2024-07" db="EMBL/GenBank/DDBJ databases">
        <title>Streptomyces haneummycinica sp. nov., a new antibiotic-producing actinobacterium isolated from marine sediment.</title>
        <authorList>
            <person name="Uemura M."/>
            <person name="Hamada M."/>
            <person name="Hirano S."/>
            <person name="Kobayashi K."/>
            <person name="Ohshiro T."/>
            <person name="Kobayashi T."/>
            <person name="Terahara T."/>
        </authorList>
    </citation>
    <scope>NUCLEOTIDE SEQUENCE</scope>
    <source>
        <strain evidence="8">KM77-8</strain>
    </source>
</reference>
<feature type="region of interest" description="Disordered" evidence="6">
    <location>
        <begin position="107"/>
        <end position="127"/>
    </location>
</feature>
<dbReference type="InterPro" id="IPR006118">
    <property type="entry name" value="Recombinase_CS"/>
</dbReference>
<dbReference type="PANTHER" id="PTHR30461:SF2">
    <property type="entry name" value="SERINE RECOMBINASE PINE-RELATED"/>
    <property type="match status" value="1"/>
</dbReference>
<dbReference type="InterPro" id="IPR050639">
    <property type="entry name" value="SSR_resolvase"/>
</dbReference>
<dbReference type="PROSITE" id="PS00397">
    <property type="entry name" value="RECOMBINASES_1"/>
    <property type="match status" value="1"/>
</dbReference>
<dbReference type="PROSITE" id="PS51736">
    <property type="entry name" value="RECOMBINASES_3"/>
    <property type="match status" value="1"/>
</dbReference>
<accession>A0AAT9HM16</accession>
<dbReference type="Gene3D" id="3.40.50.1390">
    <property type="entry name" value="Resolvase, N-terminal catalytic domain"/>
    <property type="match status" value="1"/>
</dbReference>
<dbReference type="InterPro" id="IPR036162">
    <property type="entry name" value="Resolvase-like_N_sf"/>
</dbReference>
<keyword evidence="1" id="KW-0229">DNA integration</keyword>
<evidence type="ECO:0000313" key="8">
    <source>
        <dbReference type="EMBL" id="BFO18173.1"/>
    </source>
</evidence>
<name>A0AAT9HM16_9ACTN</name>
<feature type="domain" description="Resolvase/invertase-type recombinase catalytic" evidence="7">
    <location>
        <begin position="1"/>
        <end position="127"/>
    </location>
</feature>
<dbReference type="InterPro" id="IPR006119">
    <property type="entry name" value="Resolv_N"/>
</dbReference>
<reference evidence="8" key="1">
    <citation type="submission" date="2024-06" db="EMBL/GenBank/DDBJ databases">
        <authorList>
            <consortium name="consrtm"/>
            <person name="Uemura M."/>
            <person name="Terahara T."/>
        </authorList>
    </citation>
    <scope>NUCLEOTIDE SEQUENCE</scope>
    <source>
        <strain evidence="8">KM77-8</strain>
    </source>
</reference>
<evidence type="ECO:0000256" key="2">
    <source>
        <dbReference type="ARBA" id="ARBA00023125"/>
    </source>
</evidence>
<protein>
    <recommendedName>
        <fullName evidence="7">Resolvase/invertase-type recombinase catalytic domain-containing protein</fullName>
    </recommendedName>
</protein>
<dbReference type="CDD" id="cd03768">
    <property type="entry name" value="SR_ResInv"/>
    <property type="match status" value="1"/>
</dbReference>
<sequence length="127" mass="14167">MDLAYCRVSTTAQDLARQIDAMRDAGVAEEHLYVDKRTGANMDREGLTALLGFARPGDRINVLTLDRLGRNMRETLNLVHNLTERGIFLRTLGDKERPPLLQALRRGGLGADQPARPRRRAPLTCCA</sequence>
<dbReference type="GO" id="GO:0003677">
    <property type="term" value="F:DNA binding"/>
    <property type="evidence" value="ECO:0007669"/>
    <property type="project" value="UniProtKB-KW"/>
</dbReference>
<dbReference type="GO" id="GO:0000150">
    <property type="term" value="F:DNA strand exchange activity"/>
    <property type="evidence" value="ECO:0007669"/>
    <property type="project" value="InterPro"/>
</dbReference>
<organism evidence="8">
    <name type="scientific">Streptomyces haneummycinicus</name>
    <dbReference type="NCBI Taxonomy" id="3074435"/>
    <lineage>
        <taxon>Bacteria</taxon>
        <taxon>Bacillati</taxon>
        <taxon>Actinomycetota</taxon>
        <taxon>Actinomycetes</taxon>
        <taxon>Kitasatosporales</taxon>
        <taxon>Streptomycetaceae</taxon>
        <taxon>Streptomyces</taxon>
    </lineage>
</organism>
<dbReference type="AlphaFoldDB" id="A0AAT9HM16"/>
<evidence type="ECO:0000256" key="1">
    <source>
        <dbReference type="ARBA" id="ARBA00022908"/>
    </source>
</evidence>
<evidence type="ECO:0000256" key="3">
    <source>
        <dbReference type="ARBA" id="ARBA00023172"/>
    </source>
</evidence>
<evidence type="ECO:0000259" key="7">
    <source>
        <dbReference type="PROSITE" id="PS51736"/>
    </source>
</evidence>
<evidence type="ECO:0000256" key="6">
    <source>
        <dbReference type="SAM" id="MobiDB-lite"/>
    </source>
</evidence>
<dbReference type="SUPFAM" id="SSF53041">
    <property type="entry name" value="Resolvase-like"/>
    <property type="match status" value="1"/>
</dbReference>
<keyword evidence="3" id="KW-0233">DNA recombination</keyword>
<dbReference type="Pfam" id="PF00239">
    <property type="entry name" value="Resolvase"/>
    <property type="match status" value="1"/>
</dbReference>
<gene>
    <name evidence="8" type="ORF">SHKM778_45610</name>
</gene>